<comment type="caution">
    <text evidence="19">The sequence shown here is derived from an EMBL/GenBank/DDBJ whole genome shotgun (WGS) entry which is preliminary data.</text>
</comment>
<evidence type="ECO:0000256" key="9">
    <source>
        <dbReference type="ARBA" id="ARBA00022753"/>
    </source>
</evidence>
<dbReference type="GO" id="GO:0005764">
    <property type="term" value="C:lysosome"/>
    <property type="evidence" value="ECO:0007669"/>
    <property type="project" value="UniProtKB-SubCell"/>
</dbReference>
<feature type="compositionally biased region" description="Low complexity" evidence="17">
    <location>
        <begin position="1"/>
        <end position="14"/>
    </location>
</feature>
<gene>
    <name evidence="19" type="ORF">CRM22_007204</name>
</gene>
<evidence type="ECO:0000256" key="1">
    <source>
        <dbReference type="ARBA" id="ARBA00000900"/>
    </source>
</evidence>
<evidence type="ECO:0000256" key="11">
    <source>
        <dbReference type="ARBA" id="ARBA00022786"/>
    </source>
</evidence>
<dbReference type="PANTHER" id="PTHR46661">
    <property type="entry name" value="E3 UBIQUITIN-PROTEIN LIGASE ZNRF1-LIKE PROTEIN"/>
    <property type="match status" value="1"/>
</dbReference>
<keyword evidence="10 16" id="KW-0863">Zinc-finger</keyword>
<keyword evidence="12" id="KW-0862">Zinc</keyword>
<feature type="region of interest" description="Disordered" evidence="17">
    <location>
        <begin position="91"/>
        <end position="159"/>
    </location>
</feature>
<dbReference type="GO" id="GO:0016020">
    <property type="term" value="C:membrane"/>
    <property type="evidence" value="ECO:0007669"/>
    <property type="project" value="UniProtKB-SubCell"/>
</dbReference>
<keyword evidence="11" id="KW-0833">Ubl conjugation pathway</keyword>
<comment type="pathway">
    <text evidence="5">Protein modification; protein ubiquitination.</text>
</comment>
<feature type="domain" description="RING-type" evidence="18">
    <location>
        <begin position="241"/>
        <end position="281"/>
    </location>
</feature>
<reference evidence="19 20" key="1">
    <citation type="journal article" date="2019" name="BMC Genomics">
        <title>New insights from Opisthorchis felineus genome: update on genomics of the epidemiologically important liver flukes.</title>
        <authorList>
            <person name="Ershov N.I."/>
            <person name="Mordvinov V.A."/>
            <person name="Prokhortchouk E.B."/>
            <person name="Pakharukova M.Y."/>
            <person name="Gunbin K.V."/>
            <person name="Ustyantsev K."/>
            <person name="Genaev M.A."/>
            <person name="Blinov A.G."/>
            <person name="Mazur A."/>
            <person name="Boulygina E."/>
            <person name="Tsygankova S."/>
            <person name="Khrameeva E."/>
            <person name="Chekanov N."/>
            <person name="Fan G."/>
            <person name="Xiao A."/>
            <person name="Zhang H."/>
            <person name="Xu X."/>
            <person name="Yang H."/>
            <person name="Solovyev V."/>
            <person name="Lee S.M."/>
            <person name="Liu X."/>
            <person name="Afonnikov D.A."/>
            <person name="Skryabin K.G."/>
        </authorList>
    </citation>
    <scope>NUCLEOTIDE SEQUENCE [LARGE SCALE GENOMIC DNA]</scope>
    <source>
        <strain evidence="19">AK-0245</strain>
        <tissue evidence="19">Whole organism</tissue>
    </source>
</reference>
<organism evidence="19 20">
    <name type="scientific">Opisthorchis felineus</name>
    <dbReference type="NCBI Taxonomy" id="147828"/>
    <lineage>
        <taxon>Eukaryota</taxon>
        <taxon>Metazoa</taxon>
        <taxon>Spiralia</taxon>
        <taxon>Lophotrochozoa</taxon>
        <taxon>Platyhelminthes</taxon>
        <taxon>Trematoda</taxon>
        <taxon>Digenea</taxon>
        <taxon>Opisthorchiida</taxon>
        <taxon>Opisthorchiata</taxon>
        <taxon>Opisthorchiidae</taxon>
        <taxon>Opisthorchis</taxon>
    </lineage>
</organism>
<dbReference type="Proteomes" id="UP000308267">
    <property type="component" value="Unassembled WGS sequence"/>
</dbReference>
<evidence type="ECO:0000256" key="15">
    <source>
        <dbReference type="ARBA" id="ARBA00023288"/>
    </source>
</evidence>
<evidence type="ECO:0000256" key="10">
    <source>
        <dbReference type="ARBA" id="ARBA00022771"/>
    </source>
</evidence>
<keyword evidence="8" id="KW-0519">Myristate</keyword>
<proteinExistence type="predicted"/>
<evidence type="ECO:0000256" key="16">
    <source>
        <dbReference type="PROSITE-ProRule" id="PRU00175"/>
    </source>
</evidence>
<dbReference type="STRING" id="147828.A0A4S2LH28"/>
<evidence type="ECO:0000313" key="20">
    <source>
        <dbReference type="Proteomes" id="UP000308267"/>
    </source>
</evidence>
<evidence type="ECO:0000256" key="2">
    <source>
        <dbReference type="ARBA" id="ARBA00004170"/>
    </source>
</evidence>
<evidence type="ECO:0000256" key="4">
    <source>
        <dbReference type="ARBA" id="ARBA00004371"/>
    </source>
</evidence>
<dbReference type="GO" id="GO:0070936">
    <property type="term" value="P:protein K48-linked ubiquitination"/>
    <property type="evidence" value="ECO:0007669"/>
    <property type="project" value="TreeGrafter"/>
</dbReference>
<keyword evidence="14" id="KW-0458">Lysosome</keyword>
<evidence type="ECO:0000256" key="5">
    <source>
        <dbReference type="ARBA" id="ARBA00004906"/>
    </source>
</evidence>
<evidence type="ECO:0000256" key="7">
    <source>
        <dbReference type="ARBA" id="ARBA00022679"/>
    </source>
</evidence>
<dbReference type="Pfam" id="PF13639">
    <property type="entry name" value="zf-RING_2"/>
    <property type="match status" value="1"/>
</dbReference>
<feature type="compositionally biased region" description="Polar residues" evidence="17">
    <location>
        <begin position="15"/>
        <end position="29"/>
    </location>
</feature>
<evidence type="ECO:0000256" key="8">
    <source>
        <dbReference type="ARBA" id="ARBA00022707"/>
    </source>
</evidence>
<keyword evidence="7" id="KW-0808">Transferase</keyword>
<sequence>MGLRLSLDSSESESNGGPTSTSRMYTSYHQPHDRTRADVSLDSIVSGPDSLGPHRSGGEPTTDLPHVTDSISLRDLVRELRSMNSDENPVYRLFYPQSTRDSRTPSRPGAYRSNSMSNPVDPSRPTASGSGEPAATGRLISTGRQRVAPGASGHHRHRTSCWDLNTDVGASRAHGRRNARRSGPVGTTAVARWDSSDSDTDDFDFVNNLHLSSLLFRHLQSGSSVRATYNVDRLTQNTGECAICLEDLAEGDLIARLQCLCVYHKKCIDSWFKRRPVCPVHPGDD</sequence>
<protein>
    <recommendedName>
        <fullName evidence="6">RING-type E3 ubiquitin transferase</fullName>
        <ecNumber evidence="6">2.3.2.27</ecNumber>
    </recommendedName>
</protein>
<dbReference type="OrthoDB" id="10057496at2759"/>
<keyword evidence="13" id="KW-0472">Membrane</keyword>
<evidence type="ECO:0000313" key="19">
    <source>
        <dbReference type="EMBL" id="TGZ62892.1"/>
    </source>
</evidence>
<dbReference type="GO" id="GO:0061630">
    <property type="term" value="F:ubiquitin protein ligase activity"/>
    <property type="evidence" value="ECO:0007669"/>
    <property type="project" value="UniProtKB-EC"/>
</dbReference>
<evidence type="ECO:0000259" key="18">
    <source>
        <dbReference type="PROSITE" id="PS50089"/>
    </source>
</evidence>
<evidence type="ECO:0000256" key="13">
    <source>
        <dbReference type="ARBA" id="ARBA00023136"/>
    </source>
</evidence>
<feature type="compositionally biased region" description="Basic and acidic residues" evidence="17">
    <location>
        <begin position="30"/>
        <end position="39"/>
    </location>
</feature>
<dbReference type="EMBL" id="SJOL01007370">
    <property type="protein sequence ID" value="TGZ62892.1"/>
    <property type="molecule type" value="Genomic_DNA"/>
</dbReference>
<dbReference type="AlphaFoldDB" id="A0A4S2LH28"/>
<name>A0A4S2LH28_OPIFE</name>
<dbReference type="CDD" id="cd16489">
    <property type="entry name" value="mRING-CH-C4HC2H_ZNRF"/>
    <property type="match status" value="1"/>
</dbReference>
<evidence type="ECO:0000256" key="12">
    <source>
        <dbReference type="ARBA" id="ARBA00022833"/>
    </source>
</evidence>
<comment type="catalytic activity">
    <reaction evidence="1">
        <text>S-ubiquitinyl-[E2 ubiquitin-conjugating enzyme]-L-cysteine + [acceptor protein]-L-lysine = [E2 ubiquitin-conjugating enzyme]-L-cysteine + N(6)-ubiquitinyl-[acceptor protein]-L-lysine.</text>
        <dbReference type="EC" id="2.3.2.27"/>
    </reaction>
</comment>
<dbReference type="InterPro" id="IPR051878">
    <property type="entry name" value="ZNRF_ubiq-protein_ligase"/>
</dbReference>
<dbReference type="GO" id="GO:0005768">
    <property type="term" value="C:endosome"/>
    <property type="evidence" value="ECO:0007669"/>
    <property type="project" value="UniProtKB-SubCell"/>
</dbReference>
<dbReference type="PANTHER" id="PTHR46661:SF4">
    <property type="entry name" value="RING-TYPE DOMAIN-CONTAINING PROTEIN"/>
    <property type="match status" value="1"/>
</dbReference>
<accession>A0A4S2LH28</accession>
<dbReference type="EC" id="2.3.2.27" evidence="6"/>
<dbReference type="PROSITE" id="PS50089">
    <property type="entry name" value="ZF_RING_2"/>
    <property type="match status" value="1"/>
</dbReference>
<feature type="region of interest" description="Disordered" evidence="17">
    <location>
        <begin position="1"/>
        <end position="69"/>
    </location>
</feature>
<dbReference type="GO" id="GO:0043161">
    <property type="term" value="P:proteasome-mediated ubiquitin-dependent protein catabolic process"/>
    <property type="evidence" value="ECO:0007669"/>
    <property type="project" value="TreeGrafter"/>
</dbReference>
<keyword evidence="9" id="KW-0967">Endosome</keyword>
<feature type="region of interest" description="Disordered" evidence="17">
    <location>
        <begin position="172"/>
        <end position="197"/>
    </location>
</feature>
<dbReference type="GO" id="GO:0008270">
    <property type="term" value="F:zinc ion binding"/>
    <property type="evidence" value="ECO:0007669"/>
    <property type="project" value="UniProtKB-KW"/>
</dbReference>
<evidence type="ECO:0000256" key="17">
    <source>
        <dbReference type="SAM" id="MobiDB-lite"/>
    </source>
</evidence>
<evidence type="ECO:0000256" key="3">
    <source>
        <dbReference type="ARBA" id="ARBA00004177"/>
    </source>
</evidence>
<comment type="subcellular location">
    <subcellularLocation>
        <location evidence="3">Endosome</location>
    </subcellularLocation>
    <subcellularLocation>
        <location evidence="4">Lysosome</location>
    </subcellularLocation>
    <subcellularLocation>
        <location evidence="2">Membrane</location>
        <topology evidence="2">Peripheral membrane protein</topology>
    </subcellularLocation>
</comment>
<dbReference type="Gene3D" id="3.30.40.10">
    <property type="entry name" value="Zinc/RING finger domain, C3HC4 (zinc finger)"/>
    <property type="match status" value="1"/>
</dbReference>
<evidence type="ECO:0000256" key="6">
    <source>
        <dbReference type="ARBA" id="ARBA00012483"/>
    </source>
</evidence>
<keyword evidence="10 16" id="KW-0479">Metal-binding</keyword>
<keyword evidence="15" id="KW-0449">Lipoprotein</keyword>
<dbReference type="SMART" id="SM00184">
    <property type="entry name" value="RING"/>
    <property type="match status" value="1"/>
</dbReference>
<dbReference type="SUPFAM" id="SSF57850">
    <property type="entry name" value="RING/U-box"/>
    <property type="match status" value="1"/>
</dbReference>
<dbReference type="InterPro" id="IPR013083">
    <property type="entry name" value="Znf_RING/FYVE/PHD"/>
</dbReference>
<dbReference type="InterPro" id="IPR001841">
    <property type="entry name" value="Znf_RING"/>
</dbReference>
<evidence type="ECO:0000256" key="14">
    <source>
        <dbReference type="ARBA" id="ARBA00023228"/>
    </source>
</evidence>
<feature type="compositionally biased region" description="Polar residues" evidence="17">
    <location>
        <begin position="112"/>
        <end position="129"/>
    </location>
</feature>
<keyword evidence="20" id="KW-1185">Reference proteome</keyword>